<reference evidence="2 3" key="1">
    <citation type="submission" date="2023-11" db="EMBL/GenBank/DDBJ databases">
        <title>Paucibacter sp. nov., isolated from fresh soil in Korea.</title>
        <authorList>
            <person name="Le N.T.T."/>
        </authorList>
    </citation>
    <scope>NUCLEOTIDE SEQUENCE [LARGE SCALE GENOMIC DNA]</scope>
    <source>
        <strain evidence="2 3">R3-3</strain>
    </source>
</reference>
<proteinExistence type="predicted"/>
<organism evidence="2 3">
    <name type="scientific">Roseateles agri</name>
    <dbReference type="NCBI Taxonomy" id="3098619"/>
    <lineage>
        <taxon>Bacteria</taxon>
        <taxon>Pseudomonadati</taxon>
        <taxon>Pseudomonadota</taxon>
        <taxon>Betaproteobacteria</taxon>
        <taxon>Burkholderiales</taxon>
        <taxon>Sphaerotilaceae</taxon>
        <taxon>Roseateles</taxon>
    </lineage>
</organism>
<comment type="caution">
    <text evidence="2">The sequence shown here is derived from an EMBL/GenBank/DDBJ whole genome shotgun (WGS) entry which is preliminary data.</text>
</comment>
<evidence type="ECO:0000256" key="1">
    <source>
        <dbReference type="SAM" id="SignalP"/>
    </source>
</evidence>
<sequence>MNNKLPLLALLILGAAASAQDAPAQLDAVTVQRGAMTTSVAPYGQINELLAGLQTYGEGLFRFEFHMKPKDPAKLVATPTLAIQHADFYRPLKIAPDGLVELPVLPAEQAKNADVITNQPKGSLQLQGSIELTTPPSALDLAGVRRMVALSGRLKRELLPWYVRPLFPSMSGVRVCSAQPGWEMQWRDEKGQLWGVTLPPAPGETDPKVKTPAQQCTVLTGQEHWPESAKLVAPADARLSVKLL</sequence>
<feature type="chain" id="PRO_5045175655" description="DUF2987 domain-containing protein" evidence="1">
    <location>
        <begin position="22"/>
        <end position="244"/>
    </location>
</feature>
<dbReference type="EMBL" id="JAXCLA010000002">
    <property type="protein sequence ID" value="MDY0743732.1"/>
    <property type="molecule type" value="Genomic_DNA"/>
</dbReference>
<feature type="signal peptide" evidence="1">
    <location>
        <begin position="1"/>
        <end position="21"/>
    </location>
</feature>
<evidence type="ECO:0000313" key="2">
    <source>
        <dbReference type="EMBL" id="MDY0743732.1"/>
    </source>
</evidence>
<evidence type="ECO:0008006" key="4">
    <source>
        <dbReference type="Google" id="ProtNLM"/>
    </source>
</evidence>
<keyword evidence="1" id="KW-0732">Signal</keyword>
<keyword evidence="3" id="KW-1185">Reference proteome</keyword>
<evidence type="ECO:0000313" key="3">
    <source>
        <dbReference type="Proteomes" id="UP001285263"/>
    </source>
</evidence>
<accession>A0ABU5DBS6</accession>
<name>A0ABU5DBS6_9BURK</name>
<gene>
    <name evidence="2" type="ORF">SNE35_04410</name>
</gene>
<protein>
    <recommendedName>
        <fullName evidence="4">DUF2987 domain-containing protein</fullName>
    </recommendedName>
</protein>
<dbReference type="Proteomes" id="UP001285263">
    <property type="component" value="Unassembled WGS sequence"/>
</dbReference>
<dbReference type="RefSeq" id="WP_320421650.1">
    <property type="nucleotide sequence ID" value="NZ_JAXCLA010000002.1"/>
</dbReference>